<dbReference type="InterPro" id="IPR000697">
    <property type="entry name" value="WH1/EVH1_dom"/>
</dbReference>
<gene>
    <name evidence="4" type="ORF">D9611_008556</name>
</gene>
<evidence type="ECO:0000259" key="3">
    <source>
        <dbReference type="PROSITE" id="PS50229"/>
    </source>
</evidence>
<evidence type="ECO:0000256" key="1">
    <source>
        <dbReference type="SAM" id="MobiDB-lite"/>
    </source>
</evidence>
<proteinExistence type="predicted"/>
<feature type="region of interest" description="Disordered" evidence="1">
    <location>
        <begin position="1"/>
        <end position="29"/>
    </location>
</feature>
<dbReference type="InterPro" id="IPR011993">
    <property type="entry name" value="PH-like_dom_sf"/>
</dbReference>
<evidence type="ECO:0000313" key="5">
    <source>
        <dbReference type="Proteomes" id="UP000541558"/>
    </source>
</evidence>
<evidence type="ECO:0008006" key="6">
    <source>
        <dbReference type="Google" id="ProtNLM"/>
    </source>
</evidence>
<keyword evidence="5" id="KW-1185">Reference proteome</keyword>
<dbReference type="AlphaFoldDB" id="A0A8H5B0B7"/>
<protein>
    <recommendedName>
        <fullName evidence="6">CRIB domain-containing protein</fullName>
    </recommendedName>
</protein>
<feature type="domain" description="WH1" evidence="3">
    <location>
        <begin position="30"/>
        <end position="162"/>
    </location>
</feature>
<dbReference type="Proteomes" id="UP000541558">
    <property type="component" value="Unassembled WGS sequence"/>
</dbReference>
<evidence type="ECO:0000259" key="2">
    <source>
        <dbReference type="PROSITE" id="PS50108"/>
    </source>
</evidence>
<dbReference type="InterPro" id="IPR000095">
    <property type="entry name" value="CRIB_dom"/>
</dbReference>
<name>A0A8H5B0B7_9AGAR</name>
<dbReference type="EMBL" id="JAACJK010000224">
    <property type="protein sequence ID" value="KAF5313387.1"/>
    <property type="molecule type" value="Genomic_DNA"/>
</dbReference>
<organism evidence="4 5">
    <name type="scientific">Ephemerocybe angulata</name>
    <dbReference type="NCBI Taxonomy" id="980116"/>
    <lineage>
        <taxon>Eukaryota</taxon>
        <taxon>Fungi</taxon>
        <taxon>Dikarya</taxon>
        <taxon>Basidiomycota</taxon>
        <taxon>Agaricomycotina</taxon>
        <taxon>Agaricomycetes</taxon>
        <taxon>Agaricomycetidae</taxon>
        <taxon>Agaricales</taxon>
        <taxon>Agaricineae</taxon>
        <taxon>Psathyrellaceae</taxon>
        <taxon>Ephemerocybe</taxon>
    </lineage>
</organism>
<dbReference type="PROSITE" id="PS50229">
    <property type="entry name" value="WH1"/>
    <property type="match status" value="1"/>
</dbReference>
<feature type="domain" description="CRIB" evidence="2">
    <location>
        <begin position="192"/>
        <end position="207"/>
    </location>
</feature>
<dbReference type="SUPFAM" id="SSF50729">
    <property type="entry name" value="PH domain-like"/>
    <property type="match status" value="1"/>
</dbReference>
<dbReference type="CDD" id="cd01205">
    <property type="entry name" value="EVH1_WASP-like"/>
    <property type="match status" value="1"/>
</dbReference>
<evidence type="ECO:0000313" key="4">
    <source>
        <dbReference type="EMBL" id="KAF5313387.1"/>
    </source>
</evidence>
<reference evidence="4 5" key="1">
    <citation type="journal article" date="2020" name="ISME J.">
        <title>Uncovering the hidden diversity of litter-decomposition mechanisms in mushroom-forming fungi.</title>
        <authorList>
            <person name="Floudas D."/>
            <person name="Bentzer J."/>
            <person name="Ahren D."/>
            <person name="Johansson T."/>
            <person name="Persson P."/>
            <person name="Tunlid A."/>
        </authorList>
    </citation>
    <scope>NUCLEOTIDE SEQUENCE [LARGE SCALE GENOMIC DNA]</scope>
    <source>
        <strain evidence="4 5">CBS 175.51</strain>
    </source>
</reference>
<accession>A0A8H5B0B7</accession>
<comment type="caution">
    <text evidence="4">The sequence shown here is derived from an EMBL/GenBank/DDBJ whole genome shotgun (WGS) entry which is preliminary data.</text>
</comment>
<dbReference type="Pfam" id="PF00568">
    <property type="entry name" value="WH1"/>
    <property type="match status" value="1"/>
</dbReference>
<dbReference type="OrthoDB" id="8963340at2759"/>
<sequence>MSASTTNSVSSLPQASRGTGGPTSNESAETNLAAPSIHAIATARIYHTELHSQRDEWTYSQLKGTLKFGQNWSTSKHGTAPSPYNRRQSVDDAAQYWFTLSDDMTGKTIWMFQIPVPGFFYEVDKPFFHVFNGRTRKYGFRFDDDEEAAIFSRKVVNETCRDGVSPKRGRSLKTKRSIRSKSLSGSISRKLISSPAPNSFRHISHIGVNRGGVFEISKDLDSAFKESLAKLQGSDAARMIVVLDSNTNFLESFWKDVESARAQSLHRGLIGSEKPPSAVAVC</sequence>
<dbReference type="Gene3D" id="2.30.29.30">
    <property type="entry name" value="Pleckstrin-homology domain (PH domain)/Phosphotyrosine-binding domain (PTB)"/>
    <property type="match status" value="1"/>
</dbReference>
<dbReference type="PROSITE" id="PS50108">
    <property type="entry name" value="CRIB"/>
    <property type="match status" value="1"/>
</dbReference>
<dbReference type="InterPro" id="IPR033927">
    <property type="entry name" value="WASPfam_EVH1"/>
</dbReference>